<evidence type="ECO:0000313" key="2">
    <source>
        <dbReference type="EMBL" id="GJE99575.1"/>
    </source>
</evidence>
<dbReference type="EMBL" id="BPQB01000113">
    <property type="protein sequence ID" value="GJE99575.1"/>
    <property type="molecule type" value="Genomic_DNA"/>
</dbReference>
<evidence type="ECO:0000259" key="1">
    <source>
        <dbReference type="Pfam" id="PF12697"/>
    </source>
</evidence>
<reference evidence="2 3" key="1">
    <citation type="submission" date="2021-08" db="EMBL/GenBank/DDBJ databases">
        <title>Draft Genome Sequence of Phanerochaete sordida strain YK-624.</title>
        <authorList>
            <person name="Mori T."/>
            <person name="Dohra H."/>
            <person name="Suzuki T."/>
            <person name="Kawagishi H."/>
            <person name="Hirai H."/>
        </authorList>
    </citation>
    <scope>NUCLEOTIDE SEQUENCE [LARGE SCALE GENOMIC DNA]</scope>
    <source>
        <strain evidence="2 3">YK-624</strain>
    </source>
</reference>
<feature type="domain" description="AB hydrolase-1" evidence="1">
    <location>
        <begin position="151"/>
        <end position="443"/>
    </location>
</feature>
<accession>A0A9P3GPZ4</accession>
<protein>
    <submittedName>
        <fullName evidence="2">Alpha/beta hydrolase</fullName>
    </submittedName>
</protein>
<dbReference type="Proteomes" id="UP000703269">
    <property type="component" value="Unassembled WGS sequence"/>
</dbReference>
<comment type="caution">
    <text evidence="2">The sequence shown here is derived from an EMBL/GenBank/DDBJ whole genome shotgun (WGS) entry which is preliminary data.</text>
</comment>
<dbReference type="PANTHER" id="PTHR43194">
    <property type="entry name" value="HYDROLASE ALPHA/BETA FOLD FAMILY"/>
    <property type="match status" value="1"/>
</dbReference>
<evidence type="ECO:0000313" key="3">
    <source>
        <dbReference type="Proteomes" id="UP000703269"/>
    </source>
</evidence>
<dbReference type="AlphaFoldDB" id="A0A9P3GPZ4"/>
<organism evidence="2 3">
    <name type="scientific">Phanerochaete sordida</name>
    <dbReference type="NCBI Taxonomy" id="48140"/>
    <lineage>
        <taxon>Eukaryota</taxon>
        <taxon>Fungi</taxon>
        <taxon>Dikarya</taxon>
        <taxon>Basidiomycota</taxon>
        <taxon>Agaricomycotina</taxon>
        <taxon>Agaricomycetes</taxon>
        <taxon>Polyporales</taxon>
        <taxon>Phanerochaetaceae</taxon>
        <taxon>Phanerochaete</taxon>
    </lineage>
</organism>
<dbReference type="SUPFAM" id="SSF53474">
    <property type="entry name" value="alpha/beta-Hydrolases"/>
    <property type="match status" value="1"/>
</dbReference>
<keyword evidence="3" id="KW-1185">Reference proteome</keyword>
<dbReference type="OrthoDB" id="94039at2759"/>
<dbReference type="Gene3D" id="3.40.50.1820">
    <property type="entry name" value="alpha/beta hydrolase"/>
    <property type="match status" value="1"/>
</dbReference>
<dbReference type="InterPro" id="IPR050228">
    <property type="entry name" value="Carboxylesterase_BioH"/>
</dbReference>
<dbReference type="Pfam" id="PF12697">
    <property type="entry name" value="Abhydrolase_6"/>
    <property type="match status" value="1"/>
</dbReference>
<dbReference type="InterPro" id="IPR000073">
    <property type="entry name" value="AB_hydrolase_1"/>
</dbReference>
<dbReference type="PANTHER" id="PTHR43194:SF2">
    <property type="entry name" value="PEROXISOMAL MEMBRANE PROTEIN LPX1"/>
    <property type="match status" value="1"/>
</dbReference>
<sequence length="464" mass="51662">MSKSQRESMAYPSYPIPPRPLELQPLRIRALPPLLAPPLPAQLPRLPCGQRRAAAEIAVHYELSTHLVPAAHPRLTPDVPAPPPPVWSADKAQYQASVQRTLDAILRARRQQWAGELPAEGSRTLLWNCIDRYVRRKGARQDTGRPPVTLFCAHANGFPKETWEVALAHLLTANEASKNPVDIVEIWLWEAVNHGDSALVNAGKLGGIYDWADNSRDILNFLLHHLPTSPAEKALPLHLPRLAEAVSESRKTFGFQSRTFVGVGHSFGGCTTYRAAVERPSLFASLVLLDPILSPFRPGQGLLMDRQFGLTSGAIRRRSHWSSREEALKSFQQTPFFASWDPAVLKLYVDHGIYDDPQGGVSLKTSGVVEGMLFSEALASYEMWQLASTLPSTIEIRYIMPGRPNKDEIPREYLIWLRPENASNVIIPRSGHLIVQEAPRELAGELLAFLTRKYGRNASPPARL</sequence>
<gene>
    <name evidence="2" type="ORF">PsYK624_158420</name>
</gene>
<dbReference type="InterPro" id="IPR029058">
    <property type="entry name" value="AB_hydrolase_fold"/>
</dbReference>
<dbReference type="GO" id="GO:0016787">
    <property type="term" value="F:hydrolase activity"/>
    <property type="evidence" value="ECO:0007669"/>
    <property type="project" value="UniProtKB-KW"/>
</dbReference>
<proteinExistence type="predicted"/>
<keyword evidence="2" id="KW-0378">Hydrolase</keyword>
<name>A0A9P3GPZ4_9APHY</name>